<dbReference type="Pfam" id="PF13416">
    <property type="entry name" value="SBP_bac_8"/>
    <property type="match status" value="1"/>
</dbReference>
<geneLocation type="plasmid" evidence="2">
    <name>p4</name>
</geneLocation>
<dbReference type="GO" id="GO:0015888">
    <property type="term" value="P:thiamine transport"/>
    <property type="evidence" value="ECO:0007669"/>
    <property type="project" value="TreeGrafter"/>
</dbReference>
<dbReference type="Gene3D" id="3.40.190.10">
    <property type="entry name" value="Periplasmic binding protein-like II"/>
    <property type="match status" value="2"/>
</dbReference>
<proteinExistence type="predicted"/>
<evidence type="ECO:0000256" key="1">
    <source>
        <dbReference type="ARBA" id="ARBA00022729"/>
    </source>
</evidence>
<dbReference type="EMBL" id="CP157679">
    <property type="protein sequence ID" value="XBP73117.1"/>
    <property type="molecule type" value="Genomic_DNA"/>
</dbReference>
<keyword evidence="1" id="KW-0732">Signal</keyword>
<dbReference type="RefSeq" id="WP_349283087.1">
    <property type="nucleotide sequence ID" value="NZ_CBCSCU010000015.1"/>
</dbReference>
<organism evidence="2">
    <name type="scientific">Polaromonas hydrogenivorans</name>
    <dbReference type="NCBI Taxonomy" id="335476"/>
    <lineage>
        <taxon>Bacteria</taxon>
        <taxon>Pseudomonadati</taxon>
        <taxon>Pseudomonadota</taxon>
        <taxon>Betaproteobacteria</taxon>
        <taxon>Burkholderiales</taxon>
        <taxon>Comamonadaceae</taxon>
        <taxon>Polaromonas</taxon>
    </lineage>
</organism>
<dbReference type="GO" id="GO:0030975">
    <property type="term" value="F:thiamine binding"/>
    <property type="evidence" value="ECO:0007669"/>
    <property type="project" value="TreeGrafter"/>
</dbReference>
<dbReference type="SUPFAM" id="SSF53850">
    <property type="entry name" value="Periplasmic binding protein-like II"/>
    <property type="match status" value="1"/>
</dbReference>
<name>A0AAU7LZT8_9BURK</name>
<gene>
    <name evidence="2" type="ORF">ABLV49_25245</name>
</gene>
<keyword evidence="2" id="KW-0614">Plasmid</keyword>
<protein>
    <submittedName>
        <fullName evidence="2">Extracellular solute-binding protein</fullName>
    </submittedName>
</protein>
<dbReference type="AlphaFoldDB" id="A0AAU7LZT8"/>
<dbReference type="GO" id="GO:0030976">
    <property type="term" value="F:thiamine pyrophosphate binding"/>
    <property type="evidence" value="ECO:0007669"/>
    <property type="project" value="TreeGrafter"/>
</dbReference>
<dbReference type="InterPro" id="IPR006059">
    <property type="entry name" value="SBP"/>
</dbReference>
<dbReference type="GO" id="GO:0030288">
    <property type="term" value="C:outer membrane-bounded periplasmic space"/>
    <property type="evidence" value="ECO:0007669"/>
    <property type="project" value="TreeGrafter"/>
</dbReference>
<sequence length="312" mass="34683">MSNWGGDWNDRTVRFVEAPLVESKGIKIVRALNLEPERKTKLLAERGLPRGSIDVAHFSAGDAYDLNEQGVLEQLDLAKIPNYANVRPGLRAPYFVPWVFGGVTLAYNPKFIKEPPTSLAELWNPKYAGKLGVLDQSYYNWIYMAALAGGGSMNKVDPGFLKLAEMKRTMQPKIYPTHQQLAAAFANEDVWISANYSARIAQWAKDGVPVRSSYPKEGAVTIMFGATIPKRARNKDAAYLYLNSLLDPAALGGYSTASMYAPATSNAQMSDDLRAAIDFTPAQQATLQNPDYGYQSKNLGKWQEWWNKEFKG</sequence>
<dbReference type="PANTHER" id="PTHR30006:SF2">
    <property type="entry name" value="ABC TRANSPORTER SUBSTRATE-BINDING PROTEIN"/>
    <property type="match status" value="1"/>
</dbReference>
<accession>A0AAU7LZT8</accession>
<evidence type="ECO:0000313" key="2">
    <source>
        <dbReference type="EMBL" id="XBP73117.1"/>
    </source>
</evidence>
<reference evidence="2" key="1">
    <citation type="submission" date="2024-05" db="EMBL/GenBank/DDBJ databases">
        <authorList>
            <person name="Bunk B."/>
            <person name="Swiderski J."/>
            <person name="Sproer C."/>
            <person name="Thiel V."/>
        </authorList>
    </citation>
    <scope>NUCLEOTIDE SEQUENCE</scope>
    <source>
        <strain evidence="2">DSM 17735</strain>
        <plasmid evidence="2">p4</plasmid>
    </source>
</reference>
<dbReference type="PANTHER" id="PTHR30006">
    <property type="entry name" value="THIAMINE-BINDING PERIPLASMIC PROTEIN-RELATED"/>
    <property type="match status" value="1"/>
</dbReference>